<dbReference type="AlphaFoldDB" id="A0A849SHF7"/>
<sequence>MKDQDPDIALTDAVPGETKHERFVRIAERRTQQVLEKLRILGNCSNRGIYEFSDDEIERVFRAILRQVDITRAQFEDRAKRIEFKL</sequence>
<organism evidence="1 2">
    <name type="scientific">Eiseniibacteriota bacterium</name>
    <dbReference type="NCBI Taxonomy" id="2212470"/>
    <lineage>
        <taxon>Bacteria</taxon>
        <taxon>Candidatus Eiseniibacteriota</taxon>
    </lineage>
</organism>
<protein>
    <submittedName>
        <fullName evidence="1">Uncharacterized protein</fullName>
    </submittedName>
</protein>
<evidence type="ECO:0000313" key="1">
    <source>
        <dbReference type="EMBL" id="NOT34006.1"/>
    </source>
</evidence>
<dbReference type="EMBL" id="JABFRW010000086">
    <property type="protein sequence ID" value="NOT34006.1"/>
    <property type="molecule type" value="Genomic_DNA"/>
</dbReference>
<gene>
    <name evidence="1" type="ORF">HOP12_07540</name>
</gene>
<name>A0A849SHF7_UNCEI</name>
<comment type="caution">
    <text evidence="1">The sequence shown here is derived from an EMBL/GenBank/DDBJ whole genome shotgun (WGS) entry which is preliminary data.</text>
</comment>
<reference evidence="1 2" key="1">
    <citation type="submission" date="2020-04" db="EMBL/GenBank/DDBJ databases">
        <title>Metagenomic profiling of ammonia- and methane-oxidizing microorganisms in a Dutch drinking water treatment plant.</title>
        <authorList>
            <person name="Poghosyan L."/>
            <person name="Leucker S."/>
        </authorList>
    </citation>
    <scope>NUCLEOTIDE SEQUENCE [LARGE SCALE GENOMIC DNA]</scope>
    <source>
        <strain evidence="1">S-RSF-IL-03</strain>
    </source>
</reference>
<proteinExistence type="predicted"/>
<evidence type="ECO:0000313" key="2">
    <source>
        <dbReference type="Proteomes" id="UP000580839"/>
    </source>
</evidence>
<accession>A0A849SHF7</accession>
<dbReference type="Proteomes" id="UP000580839">
    <property type="component" value="Unassembled WGS sequence"/>
</dbReference>